<dbReference type="InterPro" id="IPR027417">
    <property type="entry name" value="P-loop_NTPase"/>
</dbReference>
<dbReference type="InterPro" id="IPR007111">
    <property type="entry name" value="NACHT_NTPase"/>
</dbReference>
<protein>
    <recommendedName>
        <fullName evidence="6">CHAT domain-containing protein</fullName>
    </recommendedName>
</protein>
<dbReference type="Pfam" id="PF12770">
    <property type="entry name" value="CHAT"/>
    <property type="match status" value="1"/>
</dbReference>
<feature type="domain" description="NACHT" evidence="2">
    <location>
        <begin position="447"/>
        <end position="553"/>
    </location>
</feature>
<gene>
    <name evidence="4" type="ORF">LMH87_004702</name>
</gene>
<organism evidence="4 5">
    <name type="scientific">Akanthomyces muscarius</name>
    <name type="common">Entomopathogenic fungus</name>
    <name type="synonym">Lecanicillium muscarium</name>
    <dbReference type="NCBI Taxonomy" id="2231603"/>
    <lineage>
        <taxon>Eukaryota</taxon>
        <taxon>Fungi</taxon>
        <taxon>Dikarya</taxon>
        <taxon>Ascomycota</taxon>
        <taxon>Pezizomycotina</taxon>
        <taxon>Sordariomycetes</taxon>
        <taxon>Hypocreomycetidae</taxon>
        <taxon>Hypocreales</taxon>
        <taxon>Cordycipitaceae</taxon>
        <taxon>Akanthomyces</taxon>
    </lineage>
</organism>
<feature type="region of interest" description="Disordered" evidence="1">
    <location>
        <begin position="1"/>
        <end position="23"/>
    </location>
</feature>
<dbReference type="Proteomes" id="UP001144673">
    <property type="component" value="Chromosome 2"/>
</dbReference>
<dbReference type="GeneID" id="80891861"/>
<evidence type="ECO:0000313" key="5">
    <source>
        <dbReference type="Proteomes" id="UP001144673"/>
    </source>
</evidence>
<dbReference type="Pfam" id="PF05729">
    <property type="entry name" value="NACHT"/>
    <property type="match status" value="1"/>
</dbReference>
<reference evidence="4" key="1">
    <citation type="journal article" date="2023" name="Access Microbiol">
        <title>De-novo genome assembly for Akanthomyces muscarius, a biocontrol agent of insect agricultural pests.</title>
        <authorList>
            <person name="Erdos Z."/>
            <person name="Studholme D.J."/>
            <person name="Raymond B."/>
            <person name="Sharma M."/>
        </authorList>
    </citation>
    <scope>NUCLEOTIDE SEQUENCE</scope>
    <source>
        <strain evidence="4">Ve6</strain>
    </source>
</reference>
<sequence>MDAPTKTIEIHGLPQNEDENERKEPVVRITCNGNSQVVVIPSEFIPEGDGYLLSYLRWNIEDYATKDPFKRIAHYELEKKLASYISTLIELVLSPLKQPNDLRGSTIIIKVLDSSTAPSSSLAIKTGANIVPLMQWECLEQMNMWPAEAAPKVVSVLRCTICDQHRNPTGDGASMPPFSAYQMHEPMRRVLALSARPKIAADIPHRLITRTIYEVVQSIQSKVDSVVTLDVARPGSLKALKKSLDSRPWGYYDIIHLDVHGVADEQSATLLLCDDKESSKVHHVQAIELANVLQAHGVRCVITNACQSAAFSHNFARTLVQHGASMVLGMQYKLLESAAEVMVRSIYQDLLDLGRSVPEAVLHARWQMRMNPDRRTKYNGTVRVLDFMSPVLFMSSSLLDRKVDIRPFPTTVADDDNSRKRKPRETLVGRESAILNLENDLLSCNNLMFISGAAGSGKSALAEHVSWWWKATGMVAAVLKIDFATFRSVKWSSMIEFLCSQVREEIVTDEATLSKYLTDNPCLVVFDSIDELEPTTSLVNAISSFTKPIRKSFKRTDTGSFLLFLGRDDKSAIRKRTAADPLHLGKLNLESSLEFCASILKDKGRDFAGADSRSAHHLEQIVVLLERNPLAMKIVMLDFDRHASLDISQYYERLTSNKEIQIDSTVISERAVQEAFRLIETPWGFHSFQLPGTPMTYLSPFWTVIPANLASYWKFLHLAHCRVQAAKLHAKSPPPSVLKAAAQEMDDVEYDFFHKVTLSELWDPLELESLDAEFSTTLSCISRSGFLDDKSFVDFGPSEATKNKYFTISPIVTICLRALINHERGIAECNDLIATAFQRFCRWRYQLTYDSNGGNSLCPNPANQSQKNQLSYEAENIITTMNFMFSTTFNPYNWHFIYHRIHSDFAGYHLRLLTVVIPVLERGIDHYTAALQELKPNTLSRYWNRREGENIAGVYGDIGKANVQKQKRMGLNMTDIGTALTGSLERALEYDENLPTEEVTIRDEQAHKLLEQAYENYGNHTQPVLIYRLHMELFMYALHDWKEGFPQKNLGQLFYGSLTH</sequence>
<dbReference type="SUPFAM" id="SSF52540">
    <property type="entry name" value="P-loop containing nucleoside triphosphate hydrolases"/>
    <property type="match status" value="1"/>
</dbReference>
<dbReference type="AlphaFoldDB" id="A0A9W8Q557"/>
<keyword evidence="5" id="KW-1185">Reference proteome</keyword>
<proteinExistence type="predicted"/>
<comment type="caution">
    <text evidence="4">The sequence shown here is derived from an EMBL/GenBank/DDBJ whole genome shotgun (WGS) entry which is preliminary data.</text>
</comment>
<evidence type="ECO:0008006" key="6">
    <source>
        <dbReference type="Google" id="ProtNLM"/>
    </source>
</evidence>
<dbReference type="KEGG" id="amus:LMH87_004702"/>
<accession>A0A9W8Q557</accession>
<dbReference type="RefSeq" id="XP_056049540.1">
    <property type="nucleotide sequence ID" value="XM_056195963.1"/>
</dbReference>
<evidence type="ECO:0000259" key="3">
    <source>
        <dbReference type="Pfam" id="PF12770"/>
    </source>
</evidence>
<evidence type="ECO:0000313" key="4">
    <source>
        <dbReference type="EMBL" id="KAJ4145870.1"/>
    </source>
</evidence>
<dbReference type="Gene3D" id="3.40.50.300">
    <property type="entry name" value="P-loop containing nucleotide triphosphate hydrolases"/>
    <property type="match status" value="1"/>
</dbReference>
<evidence type="ECO:0000256" key="1">
    <source>
        <dbReference type="SAM" id="MobiDB-lite"/>
    </source>
</evidence>
<evidence type="ECO:0000259" key="2">
    <source>
        <dbReference type="Pfam" id="PF05729"/>
    </source>
</evidence>
<name>A0A9W8Q557_AKAMU</name>
<feature type="domain" description="CHAT" evidence="3">
    <location>
        <begin position="209"/>
        <end position="375"/>
    </location>
</feature>
<dbReference type="InterPro" id="IPR024983">
    <property type="entry name" value="CHAT_dom"/>
</dbReference>
<dbReference type="EMBL" id="JAJHUN010000011">
    <property type="protein sequence ID" value="KAJ4145870.1"/>
    <property type="molecule type" value="Genomic_DNA"/>
</dbReference>